<dbReference type="Gene3D" id="3.40.1190.20">
    <property type="match status" value="1"/>
</dbReference>
<comment type="function">
    <text evidence="10">Catalyzes the phosphorylation of D-glycero-D-manno-heptose 7-phosphate at the C-1 position to selectively form D-glycero-beta-D-manno-heptose-1,7-bisphosphate.</text>
</comment>
<dbReference type="NCBIfam" id="TIGR02199">
    <property type="entry name" value="rfaE_dom_II"/>
    <property type="match status" value="1"/>
</dbReference>
<comment type="catalytic activity">
    <reaction evidence="10">
        <text>D-glycero-beta-D-manno-heptose 7-phosphate + ATP = D-glycero-beta-D-manno-heptose 1,7-bisphosphate + ADP + H(+)</text>
        <dbReference type="Rhea" id="RHEA:27473"/>
        <dbReference type="ChEBI" id="CHEBI:15378"/>
        <dbReference type="ChEBI" id="CHEBI:30616"/>
        <dbReference type="ChEBI" id="CHEBI:60204"/>
        <dbReference type="ChEBI" id="CHEBI:60208"/>
        <dbReference type="ChEBI" id="CHEBI:456216"/>
        <dbReference type="EC" id="2.7.1.167"/>
    </reaction>
</comment>
<dbReference type="InterPro" id="IPR029056">
    <property type="entry name" value="Ribokinase-like"/>
</dbReference>
<feature type="active site" evidence="10">
    <location>
        <position position="278"/>
    </location>
</feature>
<evidence type="ECO:0000313" key="13">
    <source>
        <dbReference type="EMBL" id="QDV36270.1"/>
    </source>
</evidence>
<feature type="binding site" evidence="10">
    <location>
        <begin position="204"/>
        <end position="207"/>
    </location>
    <ligand>
        <name>ATP</name>
        <dbReference type="ChEBI" id="CHEBI:30616"/>
    </ligand>
</feature>
<evidence type="ECO:0000256" key="3">
    <source>
        <dbReference type="ARBA" id="ARBA00022695"/>
    </source>
</evidence>
<dbReference type="InterPro" id="IPR023030">
    <property type="entry name" value="Bifunc_HldE"/>
</dbReference>
<dbReference type="GO" id="GO:0009244">
    <property type="term" value="P:lipopolysaccharide core region biosynthetic process"/>
    <property type="evidence" value="ECO:0007669"/>
    <property type="project" value="UniProtKB-UniPathway"/>
</dbReference>
<dbReference type="KEGG" id="tpla:ElP_41890"/>
<evidence type="ECO:0000256" key="1">
    <source>
        <dbReference type="ARBA" id="ARBA00004713"/>
    </source>
</evidence>
<keyword evidence="5 10" id="KW-0418">Kinase</keyword>
<comment type="function">
    <text evidence="10">Catalyzes the ADP transfer from ATP to D-glycero-beta-D-manno-heptose 1-phosphate, yielding ADP-D-glycero-beta-D-manno-heptose.</text>
</comment>
<evidence type="ECO:0000256" key="8">
    <source>
        <dbReference type="ARBA" id="ARBA00023277"/>
    </source>
</evidence>
<comment type="pathway">
    <text evidence="10">Nucleotide-sugar biosynthesis; ADP-L-glycero-beta-D-manno-heptose biosynthesis; ADP-L-glycero-beta-D-manno-heptose from D-glycero-beta-D-manno-heptose 7-phosphate: step 3/4.</text>
</comment>
<gene>
    <name evidence="13" type="primary">hldE_2</name>
    <name evidence="10" type="synonym">hldE</name>
    <name evidence="13" type="ORF">ElP_41890</name>
</gene>
<dbReference type="PROSITE" id="PS00583">
    <property type="entry name" value="PFKB_KINASES_1"/>
    <property type="match status" value="1"/>
</dbReference>
<evidence type="ECO:0000256" key="7">
    <source>
        <dbReference type="ARBA" id="ARBA00023268"/>
    </source>
</evidence>
<feature type="region of interest" description="Ribokinase" evidence="10">
    <location>
        <begin position="1"/>
        <end position="332"/>
    </location>
</feature>
<comment type="catalytic activity">
    <reaction evidence="9 10">
        <text>D-glycero-beta-D-manno-heptose 1-phosphate + ATP + H(+) = ADP-D-glycero-beta-D-manno-heptose + diphosphate</text>
        <dbReference type="Rhea" id="RHEA:27465"/>
        <dbReference type="ChEBI" id="CHEBI:15378"/>
        <dbReference type="ChEBI" id="CHEBI:30616"/>
        <dbReference type="ChEBI" id="CHEBI:33019"/>
        <dbReference type="ChEBI" id="CHEBI:59967"/>
        <dbReference type="ChEBI" id="CHEBI:61593"/>
        <dbReference type="EC" id="2.7.7.70"/>
    </reaction>
</comment>
<keyword evidence="4 10" id="KW-0547">Nucleotide-binding</keyword>
<accession>A0A518H616</accession>
<dbReference type="PANTHER" id="PTHR46969">
    <property type="entry name" value="BIFUNCTIONAL PROTEIN HLDE"/>
    <property type="match status" value="1"/>
</dbReference>
<dbReference type="NCBIfam" id="TIGR00125">
    <property type="entry name" value="cyt_tran_rel"/>
    <property type="match status" value="1"/>
</dbReference>
<dbReference type="UniPathway" id="UPA00958"/>
<keyword evidence="2 10" id="KW-0808">Transferase</keyword>
<proteinExistence type="inferred from homology"/>
<dbReference type="EC" id="2.7.1.167" evidence="10"/>
<dbReference type="InterPro" id="IPR014729">
    <property type="entry name" value="Rossmann-like_a/b/a_fold"/>
</dbReference>
<dbReference type="HAMAP" id="MF_01603">
    <property type="entry name" value="HldE"/>
    <property type="match status" value="1"/>
</dbReference>
<dbReference type="EMBL" id="CP036426">
    <property type="protein sequence ID" value="QDV36270.1"/>
    <property type="molecule type" value="Genomic_DNA"/>
</dbReference>
<dbReference type="EC" id="2.7.7.70" evidence="10"/>
<comment type="subunit">
    <text evidence="10">Homodimer.</text>
</comment>
<evidence type="ECO:0000256" key="6">
    <source>
        <dbReference type="ARBA" id="ARBA00022840"/>
    </source>
</evidence>
<protein>
    <recommendedName>
        <fullName evidence="10">Bifunctional protein HldE</fullName>
    </recommendedName>
    <domain>
        <recommendedName>
            <fullName evidence="10">D-beta-D-heptose 7-phosphate kinase</fullName>
            <ecNumber evidence="10">2.7.1.167</ecNumber>
        </recommendedName>
        <alternativeName>
            <fullName evidence="10">D-beta-D-heptose 7-phosphotransferase</fullName>
        </alternativeName>
        <alternativeName>
            <fullName evidence="10">D-glycero-beta-D-manno-heptose-7-phosphate kinase</fullName>
        </alternativeName>
    </domain>
    <domain>
        <recommendedName>
            <fullName evidence="10">D-beta-D-heptose 1-phosphate adenylyltransferase</fullName>
            <ecNumber evidence="10">2.7.7.70</ecNumber>
        </recommendedName>
        <alternativeName>
            <fullName evidence="10">D-glycero-beta-D-manno-heptose 1-phosphate adenylyltransferase</fullName>
        </alternativeName>
    </domain>
</protein>
<dbReference type="PANTHER" id="PTHR46969:SF1">
    <property type="entry name" value="BIFUNCTIONAL PROTEIN HLDE"/>
    <property type="match status" value="1"/>
</dbReference>
<keyword evidence="14" id="KW-1185">Reference proteome</keyword>
<comment type="pathway">
    <text evidence="10">Nucleotide-sugar biosynthesis; ADP-L-glycero-beta-D-manno-heptose biosynthesis; ADP-L-glycero-beta-D-manno-heptose from D-glycero-beta-D-manno-heptose 7-phosphate: step 1/4.</text>
</comment>
<dbReference type="Proteomes" id="UP000317835">
    <property type="component" value="Chromosome"/>
</dbReference>
<keyword evidence="3 10" id="KW-0548">Nucleotidyltransferase</keyword>
<feature type="region of interest" description="Cytidylyltransferase" evidence="10">
    <location>
        <begin position="355"/>
        <end position="515"/>
    </location>
</feature>
<dbReference type="Gene3D" id="3.40.50.620">
    <property type="entry name" value="HUPs"/>
    <property type="match status" value="1"/>
</dbReference>
<dbReference type="SUPFAM" id="SSF52374">
    <property type="entry name" value="Nucleotidylyl transferase"/>
    <property type="match status" value="1"/>
</dbReference>
<dbReference type="GO" id="GO:0033786">
    <property type="term" value="F:heptose-1-phosphate adenylyltransferase activity"/>
    <property type="evidence" value="ECO:0007669"/>
    <property type="project" value="UniProtKB-UniRule"/>
</dbReference>
<dbReference type="GO" id="GO:0097171">
    <property type="term" value="P:ADP-L-glycero-beta-D-manno-heptose biosynthetic process"/>
    <property type="evidence" value="ECO:0007669"/>
    <property type="project" value="UniProtKB-UniPathway"/>
</dbReference>
<comment type="similarity">
    <text evidence="10">In the N-terminal section; belongs to the carbohydrate kinase PfkB family.</text>
</comment>
<evidence type="ECO:0000256" key="9">
    <source>
        <dbReference type="ARBA" id="ARBA00047428"/>
    </source>
</evidence>
<dbReference type="GO" id="GO:0005524">
    <property type="term" value="F:ATP binding"/>
    <property type="evidence" value="ECO:0007669"/>
    <property type="project" value="UniProtKB-UniRule"/>
</dbReference>
<organism evidence="13 14">
    <name type="scientific">Tautonia plasticadhaerens</name>
    <dbReference type="NCBI Taxonomy" id="2527974"/>
    <lineage>
        <taxon>Bacteria</taxon>
        <taxon>Pseudomonadati</taxon>
        <taxon>Planctomycetota</taxon>
        <taxon>Planctomycetia</taxon>
        <taxon>Isosphaerales</taxon>
        <taxon>Isosphaeraceae</taxon>
        <taxon>Tautonia</taxon>
    </lineage>
</organism>
<feature type="domain" description="Carbohydrate kinase PfkB" evidence="11">
    <location>
        <begin position="16"/>
        <end position="317"/>
    </location>
</feature>
<dbReference type="Pfam" id="PF00294">
    <property type="entry name" value="PfkB"/>
    <property type="match status" value="1"/>
</dbReference>
<evidence type="ECO:0000256" key="4">
    <source>
        <dbReference type="ARBA" id="ARBA00022741"/>
    </source>
</evidence>
<dbReference type="UniPathway" id="UPA00356">
    <property type="reaction ID" value="UER00437"/>
</dbReference>
<comment type="similarity">
    <text evidence="10">In the C-terminal section; belongs to the cytidylyltransferase family.</text>
</comment>
<name>A0A518H616_9BACT</name>
<keyword evidence="7 10" id="KW-0511">Multifunctional enzyme</keyword>
<keyword evidence="8 10" id="KW-0119">Carbohydrate metabolism</keyword>
<dbReference type="SUPFAM" id="SSF53613">
    <property type="entry name" value="Ribokinase-like"/>
    <property type="match status" value="1"/>
</dbReference>
<dbReference type="InterPro" id="IPR011914">
    <property type="entry name" value="RfaE_dom_II"/>
</dbReference>
<sequence length="515" mass="54415">MSLPLSELIDRFRGLEILVIGEAMLDSYLEGTTGRLCREAPVPIVALDGRHDAPGGAANTAVNSAALGARVRFLSVVGDDCEGDLLLRSLAGLGIDTADVLVEAGRRTLAKHRVVAASQLLVRFDQGDTGPLDSETERALIDRLIDLFPSCDAVIISDYGYGVLAPAVVETLTALQRRSPRVLVVDSKNLASYREVGPTAVKPNYEEAVQLLGGWRGGGSSRVEAISDRGESLLDQTGARMAAVTLDAEGAIVIDRGRPPYRTYAKPARHSQAAGAGDTFLAALGLALAAGAETPAAADLASAAGAVVVAREGTVSCSARDLRDQLAVEAKPATDASALAARLDEHRRLGRRIVFTNGCFDILHRGHVSYLSRAKALGDVLVVGVNSDDSIRRLKGPSRPINALEDRVQLLAALSCVDHIVPFGEDTPGDLILRVRPDVFVKGGDYTRERLPEAAIVEGYGGEVQILPFVADHSTTDIIERIRAVYGLAGKGVHSPRFDEFAPADGVADVRGGFA</sequence>
<dbReference type="GO" id="GO:0005829">
    <property type="term" value="C:cytosol"/>
    <property type="evidence" value="ECO:0007669"/>
    <property type="project" value="TreeGrafter"/>
</dbReference>
<dbReference type="InterPro" id="IPR004821">
    <property type="entry name" value="Cyt_trans-like"/>
</dbReference>
<evidence type="ECO:0000256" key="5">
    <source>
        <dbReference type="ARBA" id="ARBA00022777"/>
    </source>
</evidence>
<dbReference type="GO" id="GO:0033785">
    <property type="term" value="F:heptose 7-phosphate kinase activity"/>
    <property type="evidence" value="ECO:0007669"/>
    <property type="project" value="UniProtKB-UniRule"/>
</dbReference>
<evidence type="ECO:0000256" key="2">
    <source>
        <dbReference type="ARBA" id="ARBA00022679"/>
    </source>
</evidence>
<keyword evidence="6 10" id="KW-0067">ATP-binding</keyword>
<dbReference type="OrthoDB" id="9802794at2"/>
<evidence type="ECO:0000256" key="10">
    <source>
        <dbReference type="HAMAP-Rule" id="MF_01603"/>
    </source>
</evidence>
<comment type="pathway">
    <text evidence="1">Bacterial outer membrane biogenesis; LPS core biosynthesis.</text>
</comment>
<dbReference type="RefSeq" id="WP_145272411.1">
    <property type="nucleotide sequence ID" value="NZ_CP036426.1"/>
</dbReference>
<dbReference type="Pfam" id="PF01467">
    <property type="entry name" value="CTP_transf_like"/>
    <property type="match status" value="1"/>
</dbReference>
<evidence type="ECO:0000313" key="14">
    <source>
        <dbReference type="Proteomes" id="UP000317835"/>
    </source>
</evidence>
<evidence type="ECO:0000259" key="11">
    <source>
        <dbReference type="Pfam" id="PF00294"/>
    </source>
</evidence>
<evidence type="ECO:0000259" key="12">
    <source>
        <dbReference type="Pfam" id="PF01467"/>
    </source>
</evidence>
<dbReference type="GO" id="GO:0016773">
    <property type="term" value="F:phosphotransferase activity, alcohol group as acceptor"/>
    <property type="evidence" value="ECO:0007669"/>
    <property type="project" value="InterPro"/>
</dbReference>
<dbReference type="InterPro" id="IPR011611">
    <property type="entry name" value="PfkB_dom"/>
</dbReference>
<reference evidence="13 14" key="1">
    <citation type="submission" date="2019-02" db="EMBL/GenBank/DDBJ databases">
        <title>Deep-cultivation of Planctomycetes and their phenomic and genomic characterization uncovers novel biology.</title>
        <authorList>
            <person name="Wiegand S."/>
            <person name="Jogler M."/>
            <person name="Boedeker C."/>
            <person name="Pinto D."/>
            <person name="Vollmers J."/>
            <person name="Rivas-Marin E."/>
            <person name="Kohn T."/>
            <person name="Peeters S.H."/>
            <person name="Heuer A."/>
            <person name="Rast P."/>
            <person name="Oberbeckmann S."/>
            <person name="Bunk B."/>
            <person name="Jeske O."/>
            <person name="Meyerdierks A."/>
            <person name="Storesund J.E."/>
            <person name="Kallscheuer N."/>
            <person name="Luecker S."/>
            <person name="Lage O.M."/>
            <person name="Pohl T."/>
            <person name="Merkel B.J."/>
            <person name="Hornburger P."/>
            <person name="Mueller R.-W."/>
            <person name="Bruemmer F."/>
            <person name="Labrenz M."/>
            <person name="Spormann A.M."/>
            <person name="Op den Camp H."/>
            <person name="Overmann J."/>
            <person name="Amann R."/>
            <person name="Jetten M.S.M."/>
            <person name="Mascher T."/>
            <person name="Medema M.H."/>
            <person name="Devos D.P."/>
            <person name="Kaster A.-K."/>
            <person name="Ovreas L."/>
            <person name="Rohde M."/>
            <person name="Galperin M.Y."/>
            <person name="Jogler C."/>
        </authorList>
    </citation>
    <scope>NUCLEOTIDE SEQUENCE [LARGE SCALE GENOMIC DNA]</scope>
    <source>
        <strain evidence="13 14">ElP</strain>
    </source>
</reference>
<feature type="domain" description="Cytidyltransferase-like" evidence="12">
    <location>
        <begin position="355"/>
        <end position="456"/>
    </location>
</feature>
<dbReference type="InterPro" id="IPR002173">
    <property type="entry name" value="Carboh/pur_kinase_PfkB_CS"/>
</dbReference>
<dbReference type="AlphaFoldDB" id="A0A518H616"/>